<organism evidence="2 3">
    <name type="scientific">Homo sapiens</name>
    <name type="common">Human</name>
    <dbReference type="NCBI Taxonomy" id="9606"/>
    <lineage>
        <taxon>Eukaryota</taxon>
        <taxon>Metazoa</taxon>
        <taxon>Chordata</taxon>
        <taxon>Craniata</taxon>
        <taxon>Vertebrata</taxon>
        <taxon>Euteleostomi</taxon>
        <taxon>Mammalia</taxon>
        <taxon>Eutheria</taxon>
        <taxon>Euarchontoglires</taxon>
        <taxon>Primates</taxon>
        <taxon>Haplorrhini</taxon>
        <taxon>Catarrhini</taxon>
        <taxon>Hominidae</taxon>
        <taxon>Homo</taxon>
    </lineage>
</organism>
<protein>
    <submittedName>
        <fullName evidence="2">RIO kinase 1</fullName>
    </submittedName>
</protein>
<gene>
    <name evidence="2" type="primary">RIOK1</name>
</gene>
<dbReference type="AlphaFoldDB" id="E9PFQ8"/>
<evidence type="ECO:0007829" key="6">
    <source>
        <dbReference type="PubMed" id="18669648"/>
    </source>
</evidence>
<dbReference type="Ensembl" id="ENST00000475351.5">
    <property type="protein sequence ID" value="ENSP00000418263.1"/>
    <property type="gene ID" value="ENSG00000124784.9"/>
</dbReference>
<dbReference type="EMBL" id="AL138878">
    <property type="status" value="NOT_ANNOTATED_CDS"/>
    <property type="molecule type" value="Genomic_DNA"/>
</dbReference>
<keyword evidence="3" id="KW-1185">Reference proteome</keyword>
<dbReference type="ExpressionAtlas" id="E9PFQ8">
    <property type="expression patterns" value="baseline and differential"/>
</dbReference>
<accession>E9PFQ8</accession>
<dbReference type="Proteomes" id="UP000005640">
    <property type="component" value="Chromosome 6"/>
</dbReference>
<dbReference type="GeneTree" id="ENSGT00940000157075"/>
<reference evidence="2 3" key="2">
    <citation type="journal article" date="2003" name="Nature">
        <title>The DNA sequence and analysis of human chromosome 6.</title>
        <authorList>
            <person name="Mungall A.J."/>
            <person name="Palmer S.A."/>
            <person name="Sims S.K."/>
            <person name="Edwards C.A."/>
            <person name="Ashurst J.L."/>
            <person name="Wilming L."/>
            <person name="Jones M.C."/>
            <person name="Horton R."/>
            <person name="Hunt S.E."/>
            <person name="Scott C.E."/>
            <person name="Gilbert J.G."/>
            <person name="Clamp M.E."/>
            <person name="Bethel G."/>
            <person name="Milne S."/>
            <person name="Ainscough R."/>
            <person name="Almeida J.P."/>
            <person name="Ambrose K.D."/>
            <person name="Andrews T.D."/>
            <person name="Ashwell R.I."/>
            <person name="Babbage A.K."/>
            <person name="Bagguley C.L."/>
            <person name="Bailey J."/>
            <person name="Banerjee R."/>
            <person name="Barker D.J."/>
            <person name="Barlow K.F."/>
            <person name="Bates K."/>
            <person name="Beare D.M."/>
            <person name="Beasley H."/>
            <person name="Beasley O."/>
            <person name="Bird C.P."/>
            <person name="Blakey S."/>
            <person name="Bray-Allen S."/>
            <person name="Brook J."/>
            <person name="Brown A.J."/>
            <person name="Brown J.Y."/>
            <person name="Burford D.C."/>
            <person name="Burrill W."/>
            <person name="Burton J."/>
            <person name="Carder C."/>
            <person name="Carter N.P."/>
            <person name="Chapman J.C."/>
            <person name="Clark S.Y."/>
            <person name="Clark G."/>
            <person name="Clee C.M."/>
            <person name="Clegg S."/>
            <person name="Cobley V."/>
            <person name="Collier R.E."/>
            <person name="Collins J.E."/>
            <person name="Colman L.K."/>
            <person name="Corby N.R."/>
            <person name="Coville G.J."/>
            <person name="Culley K.M."/>
            <person name="Dhami P."/>
            <person name="Davies J."/>
            <person name="Dunn M."/>
            <person name="Earthrowl M.E."/>
            <person name="Ellington A.E."/>
            <person name="Evans K.A."/>
            <person name="Faulkner L."/>
            <person name="Francis M.D."/>
            <person name="Frankish A."/>
            <person name="Frankland J."/>
            <person name="French L."/>
            <person name="Garner P."/>
            <person name="Garnett J."/>
            <person name="Ghori M.J."/>
            <person name="Gilby L.M."/>
            <person name="Gillson C.J."/>
            <person name="Glithero R.J."/>
            <person name="Grafham D.V."/>
            <person name="Grant M."/>
            <person name="Gribble S."/>
            <person name="Griffiths C."/>
            <person name="Griffiths M."/>
            <person name="Hall R."/>
            <person name="Halls K.S."/>
            <person name="Hammond S."/>
            <person name="Harley J.L."/>
            <person name="Hart E.A."/>
            <person name="Heath P.D."/>
            <person name="Heathcott R."/>
            <person name="Holmes S.J."/>
            <person name="Howden P.J."/>
            <person name="Howe K.L."/>
            <person name="Howell G.R."/>
            <person name="Huckle E."/>
            <person name="Humphray S.J."/>
            <person name="Humphries M.D."/>
            <person name="Hunt A.R."/>
            <person name="Johnson C.M."/>
            <person name="Joy A.A."/>
            <person name="Kay M."/>
            <person name="Keenan S.J."/>
            <person name="Kimberley A.M."/>
            <person name="King A."/>
            <person name="Laird G.K."/>
            <person name="Langford C."/>
            <person name="Lawlor S."/>
            <person name="Leongamornlert D.A."/>
            <person name="Leversha M."/>
            <person name="Lloyd C.R."/>
            <person name="Lloyd D.M."/>
            <person name="Loveland J.E."/>
            <person name="Lovell J."/>
            <person name="Martin S."/>
            <person name="Mashreghi-Mohammadi M."/>
            <person name="Maslen G.L."/>
            <person name="Matthews L."/>
            <person name="McCann O.T."/>
            <person name="McLaren S.J."/>
            <person name="McLay K."/>
            <person name="McMurray A."/>
            <person name="Moore M.J."/>
            <person name="Mullikin J.C."/>
            <person name="Niblett D."/>
            <person name="Nickerson T."/>
            <person name="Novik K.L."/>
            <person name="Oliver K."/>
            <person name="Overton-Larty E.K."/>
            <person name="Parker A."/>
            <person name="Patel R."/>
            <person name="Pearce A.V."/>
            <person name="Peck A.I."/>
            <person name="Phillimore B."/>
            <person name="Phillips S."/>
            <person name="Plumb R.W."/>
            <person name="Porter K.M."/>
            <person name="Ramsey Y."/>
            <person name="Ranby S.A."/>
            <person name="Rice C.M."/>
            <person name="Ross M.T."/>
            <person name="Searle S.M."/>
            <person name="Sehra H.K."/>
            <person name="Sheridan E."/>
            <person name="Skuce C.D."/>
            <person name="Smith S."/>
            <person name="Smith M."/>
            <person name="Spraggon L."/>
            <person name="Squares S.L."/>
            <person name="Steward C.A."/>
            <person name="Sycamore N."/>
            <person name="Tamlyn-Hall G."/>
            <person name="Tester J."/>
            <person name="Theaker A.J."/>
            <person name="Thomas D.W."/>
            <person name="Thorpe A."/>
            <person name="Tracey A."/>
            <person name="Tromans A."/>
            <person name="Tubby B."/>
            <person name="Wall M."/>
            <person name="Wallis J.M."/>
            <person name="West A.P."/>
            <person name="White S.S."/>
            <person name="Whitehead S.L."/>
            <person name="Whittaker H."/>
            <person name="Wild A."/>
            <person name="Willey D.J."/>
            <person name="Wilmer T.E."/>
            <person name="Wood J.M."/>
            <person name="Wray P.W."/>
            <person name="Wyatt J.C."/>
            <person name="Young L."/>
            <person name="Younger R.M."/>
            <person name="Bentley D.R."/>
            <person name="Coulson A."/>
            <person name="Durbin R."/>
            <person name="Hubbard T."/>
            <person name="Sulston J.E."/>
            <person name="Dunham I."/>
            <person name="Rogers J."/>
            <person name="Beck S."/>
        </authorList>
    </citation>
    <scope>NUCLEOTIDE SEQUENCE [LARGE SCALE GENOMIC DNA]</scope>
</reference>
<evidence type="ECO:0007829" key="11">
    <source>
        <dbReference type="PubMed" id="23186163"/>
    </source>
</evidence>
<dbReference type="Bgee" id="ENSG00000124784">
    <property type="expression patterns" value="Expressed in epithelial cell of pancreas and 165 other cell types or tissues"/>
</dbReference>
<dbReference type="ProteomicsDB" id="20156"/>
<evidence type="ECO:0000313" key="2">
    <source>
        <dbReference type="Ensembl" id="ENSP00000418263.1"/>
    </source>
</evidence>
<sequence>MDYRRLLMSRVVPGQFDDADSSDSENRDLKTVKEKDDILFEDLQDNVNENGEGEIEDEEEEGYDDDDDDWDWDEGVGKLAKGYVWNGGSNPQLVP</sequence>
<keyword evidence="4 5" id="KW-1267">Proteomics identification</keyword>
<dbReference type="EMBL" id="AL139095">
    <property type="status" value="NOT_ANNOTATED_CDS"/>
    <property type="molecule type" value="Genomic_DNA"/>
</dbReference>
<reference evidence="2 3" key="3">
    <citation type="journal article" date="2004" name="Nature">
        <title>Finishing the euchromatic sequence of the human genome.</title>
        <authorList>
            <consortium name="International Human Genome Sequencing Consortium"/>
        </authorList>
    </citation>
    <scope>NUCLEOTIDE SEQUENCE [LARGE SCALE GENOMIC DNA]</scope>
</reference>
<evidence type="ECO:0000313" key="3">
    <source>
        <dbReference type="Proteomes" id="UP000005640"/>
    </source>
</evidence>
<dbReference type="UCSC" id="uc063lrl.1">
    <property type="organism name" value="human"/>
</dbReference>
<dbReference type="MassIVE" id="E9PFQ8"/>
<evidence type="ECO:0007829" key="7">
    <source>
        <dbReference type="PubMed" id="19413330"/>
    </source>
</evidence>
<name>E9PFQ8_HUMAN</name>
<reference evidence="10" key="8">
    <citation type="journal article" date="2011" name="Sci. Signal.">
        <title>System-wide temporal characterization of the proteome and phosphoproteome of human embryonic stem cell differentiation.</title>
        <authorList>
            <person name="Rigbolt K.T."/>
            <person name="Prokhorova T.A."/>
            <person name="Akimov V."/>
            <person name="Henningsen J."/>
            <person name="Johansen P.T."/>
            <person name="Kratchmarova I."/>
            <person name="Kassem M."/>
            <person name="Mann M."/>
            <person name="Olsen J.V."/>
            <person name="Blagoev B."/>
        </authorList>
    </citation>
    <scope>IDENTIFICATION BY MASS SPECTROMETRY [LARGE SCALE ANALYSIS]</scope>
</reference>
<evidence type="ECO:0007829" key="4">
    <source>
        <dbReference type="PeptideAtlas" id="E9PFQ8"/>
    </source>
</evidence>
<dbReference type="HOGENOM" id="CLU_2372190_0_0_1"/>
<evidence type="ECO:0007829" key="5">
    <source>
        <dbReference type="ProteomicsDB" id="E9PFQ8"/>
    </source>
</evidence>
<dbReference type="OrthoDB" id="205248at2759"/>
<proteinExistence type="evidence at protein level"/>
<dbReference type="ChiTaRS" id="RIOK1">
    <property type="organism name" value="human"/>
</dbReference>
<evidence type="ECO:0007829" key="9">
    <source>
        <dbReference type="PubMed" id="20068231"/>
    </source>
</evidence>
<reference evidence="2" key="10">
    <citation type="submission" date="2025-08" db="UniProtKB">
        <authorList>
            <consortium name="Ensembl"/>
        </authorList>
    </citation>
    <scope>IDENTIFICATION</scope>
</reference>
<feature type="compositionally biased region" description="Acidic residues" evidence="1">
    <location>
        <begin position="51"/>
        <end position="69"/>
    </location>
</feature>
<reference evidence="2 3" key="1">
    <citation type="journal article" date="2001" name="Nature">
        <title>Initial sequencing and analysis of the human genome.</title>
        <authorList>
            <consortium name="International Human Genome Sequencing Consortium"/>
            <person name="Lander E.S."/>
            <person name="Linton L.M."/>
            <person name="Birren B."/>
            <person name="Nusbaum C."/>
            <person name="Zody M.C."/>
            <person name="Baldwin J."/>
            <person name="Devon K."/>
            <person name="Dewar K."/>
            <person name="Doyle M."/>
            <person name="FitzHugh W."/>
            <person name="Funke R."/>
            <person name="Gage D."/>
            <person name="Harris K."/>
            <person name="Heaford A."/>
            <person name="Howland J."/>
            <person name="Kann L."/>
            <person name="Lehoczky J."/>
            <person name="LeVine R."/>
            <person name="McEwan P."/>
            <person name="McKernan K."/>
            <person name="Meldrim J."/>
            <person name="Mesirov J.P."/>
            <person name="Miranda C."/>
            <person name="Morris W."/>
            <person name="Naylor J."/>
            <person name="Raymond C."/>
            <person name="Rosetti M."/>
            <person name="Santos R."/>
            <person name="Sheridan A."/>
            <person name="Sougnez C."/>
            <person name="Stange-Thomann N."/>
            <person name="Stojanovic N."/>
            <person name="Subramanian A."/>
            <person name="Wyman D."/>
            <person name="Rogers J."/>
            <person name="Sulston J."/>
            <person name="Ainscough R."/>
            <person name="Beck S."/>
            <person name="Bentley D."/>
            <person name="Burton J."/>
            <person name="Clee C."/>
            <person name="Carter N."/>
            <person name="Coulson A."/>
            <person name="Deadman R."/>
            <person name="Deloukas P."/>
            <person name="Dunham A."/>
            <person name="Dunham I."/>
            <person name="Durbin R."/>
            <person name="French L."/>
            <person name="Grafham D."/>
            <person name="Gregory S."/>
            <person name="Hubbard T."/>
            <person name="Humphray S."/>
            <person name="Hunt A."/>
            <person name="Jones M."/>
            <person name="Lloyd C."/>
            <person name="McMurray A."/>
            <person name="Matthews L."/>
            <person name="Mercer S."/>
            <person name="Milne S."/>
            <person name="Mullikin J.C."/>
            <person name="Mungall A."/>
            <person name="Plumb R."/>
            <person name="Ross M."/>
            <person name="Shownkeen R."/>
            <person name="Sims S."/>
            <person name="Waterston R.H."/>
            <person name="Wilson R.K."/>
            <person name="Hillier L.W."/>
            <person name="McPherson J.D."/>
            <person name="Marra M.A."/>
            <person name="Mardis E.R."/>
            <person name="Fulton L.A."/>
            <person name="Chinwalla A.T."/>
            <person name="Pepin K.H."/>
            <person name="Gish W.R."/>
            <person name="Chissoe S.L."/>
            <person name="Wendl M.C."/>
            <person name="Delehaunty K.D."/>
            <person name="Miner T.L."/>
            <person name="Delehaunty A."/>
            <person name="Kramer J.B."/>
            <person name="Cook L.L."/>
            <person name="Fulton R.S."/>
            <person name="Johnson D.L."/>
            <person name="Minx P.J."/>
            <person name="Clifton S.W."/>
            <person name="Hawkins T."/>
            <person name="Branscomb E."/>
            <person name="Predki P."/>
            <person name="Richardson P."/>
            <person name="Wenning S."/>
            <person name="Slezak T."/>
            <person name="Doggett N."/>
            <person name="Cheng J.F."/>
            <person name="Olsen A."/>
            <person name="Lucas S."/>
            <person name="Elkin C."/>
            <person name="Uberbacher E."/>
            <person name="Frazier M."/>
            <person name="Gibbs R.A."/>
            <person name="Muzny D.M."/>
            <person name="Scherer S.E."/>
            <person name="Bouck J.B."/>
            <person name="Sodergren E.J."/>
            <person name="Worley K.C."/>
            <person name="Rives C.M."/>
            <person name="Gorrell J.H."/>
            <person name="Metzker M.L."/>
            <person name="Naylor S.L."/>
            <person name="Kucherlapati R.S."/>
            <person name="Nelson D.L."/>
            <person name="Weinstock G.M."/>
            <person name="Sakaki Y."/>
            <person name="Fujiyama A."/>
            <person name="Hattori M."/>
            <person name="Yada T."/>
            <person name="Toyoda A."/>
            <person name="Itoh T."/>
            <person name="Kawagoe C."/>
            <person name="Watanabe H."/>
            <person name="Totoki Y."/>
            <person name="Taylor T."/>
            <person name="Weissenbach J."/>
            <person name="Heilig R."/>
            <person name="Saurin W."/>
            <person name="Artiguenave F."/>
            <person name="Brottier P."/>
            <person name="Bruls T."/>
            <person name="Pelletier E."/>
            <person name="Robert C."/>
            <person name="Wincker P."/>
            <person name="Smith D.R."/>
            <person name="Doucette-Stamm L."/>
            <person name="Rubenfield M."/>
            <person name="Weinstock K."/>
            <person name="Lee H.M."/>
            <person name="Dubois J."/>
            <person name="Rosenthal A."/>
            <person name="Platzer M."/>
            <person name="Nyakatura G."/>
            <person name="Taudien S."/>
            <person name="Rump A."/>
            <person name="Yang H."/>
            <person name="Yu J."/>
            <person name="Wang J."/>
            <person name="Huang G."/>
            <person name="Gu J."/>
            <person name="Hood L."/>
            <person name="Rowen L."/>
            <person name="Madan A."/>
            <person name="Qin S."/>
            <person name="Davis R.W."/>
            <person name="Federspiel N.A."/>
            <person name="Abola A.P."/>
            <person name="Proctor M.J."/>
            <person name="Myers R.M."/>
            <person name="Schmutz J."/>
            <person name="Dickson M."/>
            <person name="Grimwood J."/>
            <person name="Cox D.R."/>
            <person name="Olson M.V."/>
            <person name="Kaul R."/>
            <person name="Raymond C."/>
            <person name="Shimizu N."/>
            <person name="Kawasaki K."/>
            <person name="Minoshima S."/>
            <person name="Evans G.A."/>
            <person name="Athanasiou M."/>
            <person name="Schultz R."/>
            <person name="Roe B.A."/>
            <person name="Chen F."/>
            <person name="Pan H."/>
            <person name="Ramser J."/>
            <person name="Lehrach H."/>
            <person name="Reinhardt R."/>
            <person name="McCombie W.R."/>
            <person name="de la Bastide M."/>
            <person name="Dedhia N."/>
            <person name="Blocker H."/>
            <person name="Hornischer K."/>
            <person name="Nordsiek G."/>
            <person name="Agarwala R."/>
            <person name="Aravind L."/>
            <person name="Bailey J.A."/>
            <person name="Bateman A."/>
            <person name="Batzoglou S."/>
            <person name="Birney E."/>
            <person name="Bork P."/>
            <person name="Brown D.G."/>
            <person name="Burge C.B."/>
            <person name="Cerutti L."/>
            <person name="Chen H.C."/>
            <person name="Church D."/>
            <person name="Clamp M."/>
            <person name="Copley R.R."/>
            <person name="Doerks T."/>
            <person name="Eddy S.R."/>
            <person name="Eichler E.E."/>
            <person name="Furey T.S."/>
            <person name="Galagan J."/>
            <person name="Gilbert J.G."/>
            <person name="Harmon C."/>
            <person name="Hayashizaki Y."/>
            <person name="Haussler D."/>
            <person name="Hermjakob H."/>
            <person name="Hokamp K."/>
            <person name="Jang W."/>
            <person name="Johnson L.S."/>
            <person name="Jones T.A."/>
            <person name="Kasif S."/>
            <person name="Kaspryzk A."/>
            <person name="Kennedy S."/>
            <person name="Kent W.J."/>
            <person name="Kitts P."/>
            <person name="Koonin E.V."/>
            <person name="Korf I."/>
            <person name="Kulp D."/>
            <person name="Lancet D."/>
            <person name="Lowe T.M."/>
            <person name="McLysaght A."/>
            <person name="Mikkelsen T."/>
            <person name="Moran J.V."/>
            <person name="Mulder N."/>
            <person name="Pollara V.J."/>
            <person name="Ponting C.P."/>
            <person name="Schuler G."/>
            <person name="Schultz J."/>
            <person name="Slater G."/>
            <person name="Smit A.F."/>
            <person name="Stupka E."/>
            <person name="Szustakowski J."/>
            <person name="Thierry-Mieg D."/>
            <person name="Thierry-Mieg J."/>
            <person name="Wagner L."/>
            <person name="Wallis J."/>
            <person name="Wheeler R."/>
            <person name="Williams A."/>
            <person name="Wolf Y.I."/>
            <person name="Wolfe K.H."/>
            <person name="Yang S.P."/>
            <person name="Yeh R.F."/>
            <person name="Collins F."/>
            <person name="Guyer M.S."/>
            <person name="Peterson J."/>
            <person name="Felsenfeld A."/>
            <person name="Wetterstrand K.A."/>
            <person name="Patrinos A."/>
            <person name="Morgan M.J."/>
            <person name="de Jong P."/>
            <person name="Catanese J.J."/>
            <person name="Osoegawa K."/>
            <person name="Shizuya H."/>
            <person name="Choi S."/>
            <person name="Chen Y.J."/>
        </authorList>
    </citation>
    <scope>NUCLEOTIDE SEQUENCE [LARGE SCALE GENOMIC DNA]</scope>
</reference>
<feature type="region of interest" description="Disordered" evidence="1">
    <location>
        <begin position="15"/>
        <end position="69"/>
    </location>
</feature>
<evidence type="ECO:0007829" key="10">
    <source>
        <dbReference type="PubMed" id="21406692"/>
    </source>
</evidence>
<evidence type="ECO:0007829" key="8">
    <source>
        <dbReference type="PubMed" id="19690332"/>
    </source>
</evidence>
<dbReference type="VEuPathDB" id="HostDB:ENSG00000124784"/>
<reference evidence="9" key="7">
    <citation type="journal article" date="2010" name="Sci. Signal.">
        <title>Quantitative phosphoproteomics reveals widespread full phosphorylation site occupancy during mitosis.</title>
        <authorList>
            <person name="Olsen J.V."/>
            <person name="Vermeulen M."/>
            <person name="Santamaria A."/>
            <person name="Kumar C."/>
            <person name="Miller M.L."/>
            <person name="Jensen L.J."/>
            <person name="Gnad F."/>
            <person name="Cox J."/>
            <person name="Jensen T.S."/>
            <person name="Nigg E.A."/>
            <person name="Brunak S."/>
            <person name="Mann M."/>
        </authorList>
    </citation>
    <scope>IDENTIFICATION BY MASS SPECTROMETRY [LARGE SCALE ANALYSIS]</scope>
</reference>
<reference evidence="11" key="9">
    <citation type="journal article" date="2013" name="J. Proteome Res.">
        <title>Toward a comprehensive characterization of a human cancer cell phosphoproteome.</title>
        <authorList>
            <person name="Zhou H."/>
            <person name="Di Palma S."/>
            <person name="Preisinger C."/>
            <person name="Peng M."/>
            <person name="Polat A.N."/>
            <person name="Heck A.J."/>
            <person name="Mohammed S."/>
        </authorList>
    </citation>
    <scope>IDENTIFICATION BY MASS SPECTROMETRY [LARGE SCALE ANALYSIS]</scope>
</reference>
<dbReference type="HGNC" id="HGNC:18656">
    <property type="gene designation" value="RIOK1"/>
</dbReference>
<evidence type="ECO:0000256" key="1">
    <source>
        <dbReference type="SAM" id="MobiDB-lite"/>
    </source>
</evidence>
<feature type="compositionally biased region" description="Basic and acidic residues" evidence="1">
    <location>
        <begin position="24"/>
        <end position="38"/>
    </location>
</feature>
<reference evidence="8" key="6">
    <citation type="journal article" date="2009" name="Sci. Signal.">
        <title>Quantitative phosphoproteomic analysis of T cell receptor signaling reveals system-wide modulation of protein-protein interactions.</title>
        <authorList>
            <person name="Mayya V."/>
            <person name="Lundgren D.H."/>
            <person name="Hwang S.I."/>
            <person name="Rezaul K."/>
            <person name="Wu L."/>
            <person name="Eng J.K."/>
            <person name="Rodionov V."/>
            <person name="Han D.K."/>
        </authorList>
    </citation>
    <scope>IDENTIFICATION BY MASS SPECTROMETRY [LARGE SCALE ANALYSIS]</scope>
</reference>
<reference evidence="7" key="5">
    <citation type="journal article" date="2009" name="Anal. Chem.">
        <title>Lys-N and trypsin cover complementary parts of the phosphoproteome in a refined SCX-based approach.</title>
        <authorList>
            <person name="Gauci S."/>
            <person name="Helbig A.O."/>
            <person name="Slijper M."/>
            <person name="Krijgsveld J."/>
            <person name="Heck A.J."/>
            <person name="Mohammed S."/>
        </authorList>
    </citation>
    <scope>IDENTIFICATION BY MASS SPECTROMETRY [LARGE SCALE ANALYSIS]</scope>
</reference>
<dbReference type="OpenTargets" id="ENSG00000124784"/>
<dbReference type="Ensembl" id="ENST00000475351.5">
    <property type="protein sequence ID" value="ENSP00000418263.1"/>
    <property type="gene ID" value="ENSG00000124784.10"/>
</dbReference>
<reference evidence="6" key="4">
    <citation type="journal article" date="2008" name="Proc. Natl. Acad. Sci. U.S.A.">
        <title>A quantitative atlas of mitotic phosphorylation.</title>
        <authorList>
            <person name="Dephoure N."/>
            <person name="Zhou C."/>
            <person name="Villen J."/>
            <person name="Beausoleil S.A."/>
            <person name="Bakalarski C.E."/>
            <person name="Elledge S.J."/>
            <person name="Gygi S.P."/>
        </authorList>
    </citation>
    <scope>IDENTIFICATION BY MASS SPECTROMETRY [LARGE SCALE ANALYSIS]</scope>
</reference>
<reference evidence="2" key="11">
    <citation type="submission" date="2025-09" db="UniProtKB">
        <authorList>
            <consortium name="Ensembl"/>
        </authorList>
    </citation>
    <scope>IDENTIFICATION</scope>
</reference>